<feature type="compositionally biased region" description="Basic and acidic residues" evidence="1">
    <location>
        <begin position="1"/>
        <end position="13"/>
    </location>
</feature>
<protein>
    <recommendedName>
        <fullName evidence="4">MYCBP-associated protein</fullName>
    </recommendedName>
</protein>
<organism evidence="2 3">
    <name type="scientific">Leptomonas seymouri</name>
    <dbReference type="NCBI Taxonomy" id="5684"/>
    <lineage>
        <taxon>Eukaryota</taxon>
        <taxon>Discoba</taxon>
        <taxon>Euglenozoa</taxon>
        <taxon>Kinetoplastea</taxon>
        <taxon>Metakinetoplastina</taxon>
        <taxon>Trypanosomatida</taxon>
        <taxon>Trypanosomatidae</taxon>
        <taxon>Leishmaniinae</taxon>
        <taxon>Leptomonas</taxon>
    </lineage>
</organism>
<feature type="compositionally biased region" description="Polar residues" evidence="1">
    <location>
        <begin position="779"/>
        <end position="797"/>
    </location>
</feature>
<feature type="region of interest" description="Disordered" evidence="1">
    <location>
        <begin position="758"/>
        <end position="797"/>
    </location>
</feature>
<accession>A0A0N1I604</accession>
<dbReference type="AlphaFoldDB" id="A0A0N1I604"/>
<feature type="compositionally biased region" description="Basic and acidic residues" evidence="1">
    <location>
        <begin position="297"/>
        <end position="307"/>
    </location>
</feature>
<feature type="compositionally biased region" description="Polar residues" evidence="1">
    <location>
        <begin position="346"/>
        <end position="356"/>
    </location>
</feature>
<name>A0A0N1I604_LEPSE</name>
<feature type="region of interest" description="Disordered" evidence="1">
    <location>
        <begin position="1"/>
        <end position="29"/>
    </location>
</feature>
<dbReference type="Gene3D" id="2.60.40.10">
    <property type="entry name" value="Immunoglobulins"/>
    <property type="match status" value="1"/>
</dbReference>
<feature type="region of interest" description="Disordered" evidence="1">
    <location>
        <begin position="504"/>
        <end position="537"/>
    </location>
</feature>
<dbReference type="OrthoDB" id="273750at2759"/>
<evidence type="ECO:0000313" key="3">
    <source>
        <dbReference type="Proteomes" id="UP000038009"/>
    </source>
</evidence>
<keyword evidence="3" id="KW-1185">Reference proteome</keyword>
<reference evidence="2 3" key="1">
    <citation type="journal article" date="2015" name="PLoS Pathog.">
        <title>Leptomonas seymouri: Adaptations to the Dixenous Life Cycle Analyzed by Genome Sequencing, Transcriptome Profiling and Co-infection with Leishmania donovani.</title>
        <authorList>
            <person name="Kraeva N."/>
            <person name="Butenko A."/>
            <person name="Hlavacova J."/>
            <person name="Kostygov A."/>
            <person name="Myskova J."/>
            <person name="Grybchuk D."/>
            <person name="Lestinova T."/>
            <person name="Votypka J."/>
            <person name="Volf P."/>
            <person name="Opperdoes F."/>
            <person name="Flegontov P."/>
            <person name="Lukes J."/>
            <person name="Yurchenko V."/>
        </authorList>
    </citation>
    <scope>NUCLEOTIDE SEQUENCE [LARGE SCALE GENOMIC DNA]</scope>
    <source>
        <strain evidence="2 3">ATCC 30220</strain>
    </source>
</reference>
<sequence>MELRSQSERRTADGDDVVDAAAGDSYDDRHRQTKALERYERQKLAWERMQAHLMTAPTVPSSRRKKGGNTETEHRHRLGCGAQNMAYATATARAKREDNVILHVAAAASHSSEGSHAWEGLLRCTKDQESRRYVPIGRACLPCPIYGVMHDPNTLPDDHPMFARVVSEGDVADFSGTLKNKNEQSAASGNAWNSSCKAIQERAAAQEHVKASLTNSIKAPLKDLFIEDTSAVPSAANVYEDAENDLSTTSYYAEQLQRFAPYVQHRLGHFLQPRVFLHVEGRPAPYATAEDETRLREAAAAGGEDRPSSAPPVKYFAPPPQPPQAQLWAPSPSASHPPSADGTNGGASLSFRSVATSGRHAEHRYGQLSVTNENEESEEGGEGAGGHPCESISTAEPQHTEPGVVDRDHSSNTQSSLQPSPLHPMRIQRMVTSAGTDKERRVLELEQQSGPAMELSTRSLFFQTRPHELIHGNVTLRNAGTITIYYSWTVMDTMQEHLHKLYEEEREAERGEEGSDAATTPGSGGGEHSNRNSGSRKMYNQRAKQDNYLPYASLCLTHQLAAHQSKARESFFFMSAPMNGVVLPGAEATFPFSVRATREGLFQSTYELLTVPPAPERIFMRLRALVQRDGPSFEWLARPVAEALEAKVVVDAQRRCVQQIGADVRTVEAAELRDRVAALDGAAEVAKQAEKARRHAQEEAWHRANRLTFDHIPYHAAVYDKLERLSAVVRDTYVLLNKEEECKAPAVPLQQQSLKLKEAPADRAAEPITAKNSQKRRTLPSSAMPTSPSVTLVSPTAQSPQVPQLPCCAVEVPSLANMQWDGALLPLLHQIMNIRESALRQVFLDAMQVLLRAARASRDVVDASERESDNVVTAATEEQEEKDVPLTVLLSHAAAALADAVVDRQREMVEKQREGFLLQPVKPAAALSLAPAPLSEIVAASGTGKGRATAQAVSSSSGIGSSGNKARRKSAAAPGSGRNTIASIVEFKDGKDAVSGADGGTGAAAATTPAQRLLMSVIPAAALEGFSVAQANTEIASLLRAAEDRVVCARMESELAESKKALVALHTALFREAIDAACNRTPLASCTKERLAELREVQRSALLVVDISVDALIVPPVGKPGKRK</sequence>
<dbReference type="Proteomes" id="UP000038009">
    <property type="component" value="Unassembled WGS sequence"/>
</dbReference>
<dbReference type="PANTHER" id="PTHR48421">
    <property type="entry name" value="MYCBP-ASSOCIATED PROTEIN"/>
    <property type="match status" value="1"/>
</dbReference>
<comment type="caution">
    <text evidence="2">The sequence shown here is derived from an EMBL/GenBank/DDBJ whole genome shotgun (WGS) entry which is preliminary data.</text>
</comment>
<dbReference type="VEuPathDB" id="TriTrypDB:Lsey_0053_0160"/>
<feature type="region of interest" description="Disordered" evidence="1">
    <location>
        <begin position="297"/>
        <end position="427"/>
    </location>
</feature>
<dbReference type="PANTHER" id="PTHR48421:SF1">
    <property type="entry name" value="MYCBP-ASSOCIATED PROTEIN"/>
    <property type="match status" value="1"/>
</dbReference>
<feature type="compositionally biased region" description="Basic and acidic residues" evidence="1">
    <location>
        <begin position="504"/>
        <end position="513"/>
    </location>
</feature>
<feature type="compositionally biased region" description="Low complexity" evidence="1">
    <location>
        <begin position="954"/>
        <end position="963"/>
    </location>
</feature>
<dbReference type="EMBL" id="LJSK01000053">
    <property type="protein sequence ID" value="KPI88363.1"/>
    <property type="molecule type" value="Genomic_DNA"/>
</dbReference>
<proteinExistence type="predicted"/>
<feature type="compositionally biased region" description="Low complexity" evidence="1">
    <location>
        <begin position="324"/>
        <end position="340"/>
    </location>
</feature>
<feature type="region of interest" description="Disordered" evidence="1">
    <location>
        <begin position="949"/>
        <end position="977"/>
    </location>
</feature>
<dbReference type="OMA" id="FQTRPHE"/>
<gene>
    <name evidence="2" type="ORF">ABL78_2538</name>
</gene>
<evidence type="ECO:0000256" key="1">
    <source>
        <dbReference type="SAM" id="MobiDB-lite"/>
    </source>
</evidence>
<evidence type="ECO:0008006" key="4">
    <source>
        <dbReference type="Google" id="ProtNLM"/>
    </source>
</evidence>
<dbReference type="InterPro" id="IPR032707">
    <property type="entry name" value="MYCBPAP"/>
</dbReference>
<evidence type="ECO:0000313" key="2">
    <source>
        <dbReference type="EMBL" id="KPI88363.1"/>
    </source>
</evidence>
<dbReference type="InterPro" id="IPR013783">
    <property type="entry name" value="Ig-like_fold"/>
</dbReference>